<dbReference type="InterPro" id="IPR042150">
    <property type="entry name" value="MmRce1-like"/>
</dbReference>
<reference evidence="3 4" key="1">
    <citation type="submission" date="2020-10" db="EMBL/GenBank/DDBJ databases">
        <title>Phylogeny of dyella-like bacteria.</title>
        <authorList>
            <person name="Fu J."/>
        </authorList>
    </citation>
    <scope>NUCLEOTIDE SEQUENCE [LARGE SCALE GENOMIC DNA]</scope>
    <source>
        <strain evidence="3 4">DHG40</strain>
    </source>
</reference>
<dbReference type="InterPro" id="IPR003675">
    <property type="entry name" value="Rce1/LyrA-like_dom"/>
</dbReference>
<dbReference type="Proteomes" id="UP001620409">
    <property type="component" value="Unassembled WGS sequence"/>
</dbReference>
<keyword evidence="4" id="KW-1185">Reference proteome</keyword>
<accession>A0ABW8IE89</accession>
<keyword evidence="1" id="KW-0472">Membrane</keyword>
<keyword evidence="1" id="KW-0812">Transmembrane</keyword>
<feature type="transmembrane region" description="Helical" evidence="1">
    <location>
        <begin position="160"/>
        <end position="179"/>
    </location>
</feature>
<sequence>MKAIALYVVLVFAFSSVFYALIIASGHVDGGHGKYGTGLDWCPAAAALLTCTLLRIDLGTIGWRWRPWRWQILAYATPLLFCLIGYVAVWATGLGGFPNGETVDSLKTAIGIPSLSTSQVIVLWTFLLLFTGASSMATALGEEIGWRGFLSPRLAERYGFTRAAFITGAIWATWHFPLFFFADFGSSASPIWFSLPCFVIVVLGLSVITLWLRLRSGSVWTSALVHASYNLWNGLFFTSLTAPRGAITNYTIDDSGFMLPIVVSITAYLFWRQRAAVLPAGHVSA</sequence>
<feature type="transmembrane region" description="Helical" evidence="1">
    <location>
        <begin position="191"/>
        <end position="212"/>
    </location>
</feature>
<feature type="domain" description="CAAX prenyl protease 2/Lysostaphin resistance protein A-like" evidence="2">
    <location>
        <begin position="126"/>
        <end position="231"/>
    </location>
</feature>
<feature type="transmembrane region" description="Helical" evidence="1">
    <location>
        <begin position="224"/>
        <end position="243"/>
    </location>
</feature>
<comment type="caution">
    <text evidence="3">The sequence shown here is derived from an EMBL/GenBank/DDBJ whole genome shotgun (WGS) entry which is preliminary data.</text>
</comment>
<dbReference type="EMBL" id="JADIKI010000020">
    <property type="protein sequence ID" value="MFK2853138.1"/>
    <property type="molecule type" value="Genomic_DNA"/>
</dbReference>
<dbReference type="PANTHER" id="PTHR35797:SF1">
    <property type="entry name" value="PROTEASE"/>
    <property type="match status" value="1"/>
</dbReference>
<dbReference type="Pfam" id="PF02517">
    <property type="entry name" value="Rce1-like"/>
    <property type="match status" value="1"/>
</dbReference>
<dbReference type="RefSeq" id="WP_380015932.1">
    <property type="nucleotide sequence ID" value="NZ_JADIKI010000020.1"/>
</dbReference>
<keyword evidence="3" id="KW-0378">Hydrolase</keyword>
<dbReference type="PANTHER" id="PTHR35797">
    <property type="entry name" value="PROTEASE-RELATED"/>
    <property type="match status" value="1"/>
</dbReference>
<gene>
    <name evidence="3" type="ORF">ISP18_00835</name>
</gene>
<keyword evidence="3" id="KW-0645">Protease</keyword>
<feature type="transmembrane region" description="Helical" evidence="1">
    <location>
        <begin position="44"/>
        <end position="65"/>
    </location>
</feature>
<protein>
    <submittedName>
        <fullName evidence="3">CPBP family intramembrane metalloprotease</fullName>
    </submittedName>
</protein>
<evidence type="ECO:0000256" key="1">
    <source>
        <dbReference type="SAM" id="Phobius"/>
    </source>
</evidence>
<keyword evidence="1" id="KW-1133">Transmembrane helix</keyword>
<keyword evidence="3" id="KW-0482">Metalloprotease</keyword>
<evidence type="ECO:0000313" key="3">
    <source>
        <dbReference type="EMBL" id="MFK2853138.1"/>
    </source>
</evidence>
<feature type="transmembrane region" description="Helical" evidence="1">
    <location>
        <begin position="72"/>
        <end position="91"/>
    </location>
</feature>
<name>A0ABW8IE89_9GAMM</name>
<dbReference type="GO" id="GO:0008237">
    <property type="term" value="F:metallopeptidase activity"/>
    <property type="evidence" value="ECO:0007669"/>
    <property type="project" value="UniProtKB-KW"/>
</dbReference>
<organism evidence="3 4">
    <name type="scientific">Dyella humi</name>
    <dbReference type="NCBI Taxonomy" id="1770547"/>
    <lineage>
        <taxon>Bacteria</taxon>
        <taxon>Pseudomonadati</taxon>
        <taxon>Pseudomonadota</taxon>
        <taxon>Gammaproteobacteria</taxon>
        <taxon>Lysobacterales</taxon>
        <taxon>Rhodanobacteraceae</taxon>
        <taxon>Dyella</taxon>
    </lineage>
</organism>
<evidence type="ECO:0000259" key="2">
    <source>
        <dbReference type="Pfam" id="PF02517"/>
    </source>
</evidence>
<feature type="transmembrane region" description="Helical" evidence="1">
    <location>
        <begin position="255"/>
        <end position="271"/>
    </location>
</feature>
<evidence type="ECO:0000313" key="4">
    <source>
        <dbReference type="Proteomes" id="UP001620409"/>
    </source>
</evidence>
<proteinExistence type="predicted"/>